<evidence type="ECO:0000313" key="4">
    <source>
        <dbReference type="Proteomes" id="UP001530293"/>
    </source>
</evidence>
<sequence length="162" mass="16526">MRQVRRFALGFLLIVALSLSALSSIPVAYADAEVDAVDESTAADEVVAEAVVDSAGDVVVDVAETPEDDDSAEAEAEAAPAVTEEEPAAEEAAPVVDDEVAVSESSTPAFVSNVRAKVVAIADKAKEVTPEQMKKVALGALGIWGVAAGAGWVMNNLGGSED</sequence>
<protein>
    <recommendedName>
        <fullName evidence="5">Transmembrane protein</fullName>
    </recommendedName>
</protein>
<feature type="compositionally biased region" description="Acidic residues" evidence="1">
    <location>
        <begin position="65"/>
        <end position="76"/>
    </location>
</feature>
<evidence type="ECO:0008006" key="5">
    <source>
        <dbReference type="Google" id="ProtNLM"/>
    </source>
</evidence>
<name>A0ABD3MD58_9STRA</name>
<organism evidence="3 4">
    <name type="scientific">Discostella pseudostelligera</name>
    <dbReference type="NCBI Taxonomy" id="259834"/>
    <lineage>
        <taxon>Eukaryota</taxon>
        <taxon>Sar</taxon>
        <taxon>Stramenopiles</taxon>
        <taxon>Ochrophyta</taxon>
        <taxon>Bacillariophyta</taxon>
        <taxon>Coscinodiscophyceae</taxon>
        <taxon>Thalassiosirophycidae</taxon>
        <taxon>Stephanodiscales</taxon>
        <taxon>Stephanodiscaceae</taxon>
        <taxon>Discostella</taxon>
    </lineage>
</organism>
<comment type="caution">
    <text evidence="3">The sequence shown here is derived from an EMBL/GenBank/DDBJ whole genome shotgun (WGS) entry which is preliminary data.</text>
</comment>
<reference evidence="3 4" key="1">
    <citation type="submission" date="2024-10" db="EMBL/GenBank/DDBJ databases">
        <title>Updated reference genomes for cyclostephanoid diatoms.</title>
        <authorList>
            <person name="Roberts W.R."/>
            <person name="Alverson A.J."/>
        </authorList>
    </citation>
    <scope>NUCLEOTIDE SEQUENCE [LARGE SCALE GENOMIC DNA]</scope>
    <source>
        <strain evidence="3 4">AJA232-27</strain>
    </source>
</reference>
<accession>A0ABD3MD58</accession>
<dbReference type="AlphaFoldDB" id="A0ABD3MD58"/>
<dbReference type="Proteomes" id="UP001530293">
    <property type="component" value="Unassembled WGS sequence"/>
</dbReference>
<gene>
    <name evidence="3" type="ORF">ACHAWU_004318</name>
</gene>
<feature type="signal peptide" evidence="2">
    <location>
        <begin position="1"/>
        <end position="30"/>
    </location>
</feature>
<evidence type="ECO:0000256" key="1">
    <source>
        <dbReference type="SAM" id="MobiDB-lite"/>
    </source>
</evidence>
<dbReference type="EMBL" id="JALLBG020000229">
    <property type="protein sequence ID" value="KAL3758475.1"/>
    <property type="molecule type" value="Genomic_DNA"/>
</dbReference>
<feature type="chain" id="PRO_5044795932" description="Transmembrane protein" evidence="2">
    <location>
        <begin position="31"/>
        <end position="162"/>
    </location>
</feature>
<evidence type="ECO:0000313" key="3">
    <source>
        <dbReference type="EMBL" id="KAL3758475.1"/>
    </source>
</evidence>
<proteinExistence type="predicted"/>
<keyword evidence="2" id="KW-0732">Signal</keyword>
<feature type="region of interest" description="Disordered" evidence="1">
    <location>
        <begin position="65"/>
        <end position="93"/>
    </location>
</feature>
<evidence type="ECO:0000256" key="2">
    <source>
        <dbReference type="SAM" id="SignalP"/>
    </source>
</evidence>
<keyword evidence="4" id="KW-1185">Reference proteome</keyword>